<sequence length="134" mass="14070">MPRVVLTGLIIRCRVEASSAHADVCAGGSDTWLTCPDSSRHSHTPTPAWTQPPSGQRGQVKDFRSLLASARCRGPDVALVGVNDFLFVSSWLVLQHLQSPHLISAPGNKVIKAATISENSSASTGCPAPDSAPS</sequence>
<gene>
    <name evidence="2" type="ORF">MRATA1EN1_LOCUS13399</name>
</gene>
<protein>
    <submittedName>
        <fullName evidence="2">Uncharacterized protein</fullName>
    </submittedName>
</protein>
<dbReference type="Proteomes" id="UP001176941">
    <property type="component" value="Chromosome 23"/>
</dbReference>
<evidence type="ECO:0000313" key="2">
    <source>
        <dbReference type="EMBL" id="CAI9164437.1"/>
    </source>
</evidence>
<evidence type="ECO:0000256" key="1">
    <source>
        <dbReference type="SAM" id="MobiDB-lite"/>
    </source>
</evidence>
<accession>A0ABN8YS71</accession>
<feature type="region of interest" description="Disordered" evidence="1">
    <location>
        <begin position="37"/>
        <end position="58"/>
    </location>
</feature>
<keyword evidence="3" id="KW-1185">Reference proteome</keyword>
<dbReference type="EMBL" id="OX459959">
    <property type="protein sequence ID" value="CAI9164437.1"/>
    <property type="molecule type" value="Genomic_DNA"/>
</dbReference>
<evidence type="ECO:0000313" key="3">
    <source>
        <dbReference type="Proteomes" id="UP001176941"/>
    </source>
</evidence>
<proteinExistence type="predicted"/>
<reference evidence="2" key="1">
    <citation type="submission" date="2023-04" db="EMBL/GenBank/DDBJ databases">
        <authorList>
            <consortium name="ELIXIR-Norway"/>
        </authorList>
    </citation>
    <scope>NUCLEOTIDE SEQUENCE [LARGE SCALE GENOMIC DNA]</scope>
</reference>
<organism evidence="2 3">
    <name type="scientific">Rangifer tarandus platyrhynchus</name>
    <name type="common">Svalbard reindeer</name>
    <dbReference type="NCBI Taxonomy" id="3082113"/>
    <lineage>
        <taxon>Eukaryota</taxon>
        <taxon>Metazoa</taxon>
        <taxon>Chordata</taxon>
        <taxon>Craniata</taxon>
        <taxon>Vertebrata</taxon>
        <taxon>Euteleostomi</taxon>
        <taxon>Mammalia</taxon>
        <taxon>Eutheria</taxon>
        <taxon>Laurasiatheria</taxon>
        <taxon>Artiodactyla</taxon>
        <taxon>Ruminantia</taxon>
        <taxon>Pecora</taxon>
        <taxon>Cervidae</taxon>
        <taxon>Odocoileinae</taxon>
        <taxon>Rangifer</taxon>
    </lineage>
</organism>
<name>A0ABN8YS71_RANTA</name>
<feature type="compositionally biased region" description="Polar residues" evidence="1">
    <location>
        <begin position="44"/>
        <end position="57"/>
    </location>
</feature>